<feature type="domain" description="DNA/RNA-binding protein Alba-like" evidence="2">
    <location>
        <begin position="16"/>
        <end position="76"/>
    </location>
</feature>
<dbReference type="RefSeq" id="XP_001429124.1">
    <property type="nucleotide sequence ID" value="XM_001429087.1"/>
</dbReference>
<dbReference type="GO" id="GO:0005634">
    <property type="term" value="C:nucleus"/>
    <property type="evidence" value="ECO:0000318"/>
    <property type="project" value="GO_Central"/>
</dbReference>
<dbReference type="InterPro" id="IPR036882">
    <property type="entry name" value="Alba-like_dom_sf"/>
</dbReference>
<keyword evidence="4" id="KW-1185">Reference proteome</keyword>
<dbReference type="SUPFAM" id="SSF82704">
    <property type="entry name" value="AlbA-like"/>
    <property type="match status" value="1"/>
</dbReference>
<dbReference type="EMBL" id="CT868015">
    <property type="protein sequence ID" value="CAK61726.1"/>
    <property type="molecule type" value="Genomic_DNA"/>
</dbReference>
<dbReference type="OMA" id="MDIPKKT"/>
<dbReference type="Proteomes" id="UP000000600">
    <property type="component" value="Unassembled WGS sequence"/>
</dbReference>
<evidence type="ECO:0000313" key="4">
    <source>
        <dbReference type="Proteomes" id="UP000000600"/>
    </source>
</evidence>
<evidence type="ECO:0000259" key="2">
    <source>
        <dbReference type="Pfam" id="PF01918"/>
    </source>
</evidence>
<dbReference type="Gene3D" id="3.30.110.20">
    <property type="entry name" value="Alba-like domain"/>
    <property type="match status" value="1"/>
</dbReference>
<evidence type="ECO:0000313" key="3">
    <source>
        <dbReference type="EMBL" id="CAK61726.1"/>
    </source>
</evidence>
<dbReference type="HOGENOM" id="CLU_168605_0_0_1"/>
<proteinExistence type="predicted"/>
<dbReference type="OrthoDB" id="1699369at2759"/>
<organism evidence="3 4">
    <name type="scientific">Paramecium tetraurelia</name>
    <dbReference type="NCBI Taxonomy" id="5888"/>
    <lineage>
        <taxon>Eukaryota</taxon>
        <taxon>Sar</taxon>
        <taxon>Alveolata</taxon>
        <taxon>Ciliophora</taxon>
        <taxon>Intramacronucleata</taxon>
        <taxon>Oligohymenophorea</taxon>
        <taxon>Peniculida</taxon>
        <taxon>Parameciidae</taxon>
        <taxon>Paramecium</taxon>
    </lineage>
</organism>
<dbReference type="GeneID" id="5014908"/>
<dbReference type="GO" id="GO:0003723">
    <property type="term" value="F:RNA binding"/>
    <property type="evidence" value="ECO:0000318"/>
    <property type="project" value="GO_Central"/>
</dbReference>
<sequence>MDIPKKTPFNPETNVYNLNGKTLPKTSVFIAKIYLKKFDVVEVHALGETISKAVKVVEQLQRQNYVTIENINTFTQKFEDNRTKAKIIVTLKVTDDGKKRVNEEIKQ</sequence>
<accession>A0BT59</accession>
<gene>
    <name evidence="3" type="ORF">GSPATT00031958001</name>
</gene>
<keyword evidence="1" id="KW-0694">RNA-binding</keyword>
<dbReference type="InParanoid" id="A0BT59"/>
<dbReference type="AlphaFoldDB" id="A0BT59"/>
<name>A0BT59_PARTE</name>
<dbReference type="Pfam" id="PF01918">
    <property type="entry name" value="Alba"/>
    <property type="match status" value="1"/>
</dbReference>
<dbReference type="KEGG" id="ptm:GSPATT00031958001"/>
<dbReference type="InterPro" id="IPR002775">
    <property type="entry name" value="DNA/RNA-bd_Alba-like"/>
</dbReference>
<evidence type="ECO:0000256" key="1">
    <source>
        <dbReference type="ARBA" id="ARBA00022884"/>
    </source>
</evidence>
<protein>
    <recommendedName>
        <fullName evidence="2">DNA/RNA-binding protein Alba-like domain-containing protein</fullName>
    </recommendedName>
</protein>
<reference evidence="3 4" key="1">
    <citation type="journal article" date="2006" name="Nature">
        <title>Global trends of whole-genome duplications revealed by the ciliate Paramecium tetraurelia.</title>
        <authorList>
            <consortium name="Genoscope"/>
            <person name="Aury J.-M."/>
            <person name="Jaillon O."/>
            <person name="Duret L."/>
            <person name="Noel B."/>
            <person name="Jubin C."/>
            <person name="Porcel B.M."/>
            <person name="Segurens B."/>
            <person name="Daubin V."/>
            <person name="Anthouard V."/>
            <person name="Aiach N."/>
            <person name="Arnaiz O."/>
            <person name="Billaut A."/>
            <person name="Beisson J."/>
            <person name="Blanc I."/>
            <person name="Bouhouche K."/>
            <person name="Camara F."/>
            <person name="Duharcourt S."/>
            <person name="Guigo R."/>
            <person name="Gogendeau D."/>
            <person name="Katinka M."/>
            <person name="Keller A.-M."/>
            <person name="Kissmehl R."/>
            <person name="Klotz C."/>
            <person name="Koll F."/>
            <person name="Le Moue A."/>
            <person name="Lepere C."/>
            <person name="Malinsky S."/>
            <person name="Nowacki M."/>
            <person name="Nowak J.K."/>
            <person name="Plattner H."/>
            <person name="Poulain J."/>
            <person name="Ruiz F."/>
            <person name="Serrano V."/>
            <person name="Zagulski M."/>
            <person name="Dessen P."/>
            <person name="Betermier M."/>
            <person name="Weissenbach J."/>
            <person name="Scarpelli C."/>
            <person name="Schachter V."/>
            <person name="Sperling L."/>
            <person name="Meyer E."/>
            <person name="Cohen J."/>
            <person name="Wincker P."/>
        </authorList>
    </citation>
    <scope>NUCLEOTIDE SEQUENCE [LARGE SCALE GENOMIC DNA]</scope>
    <source>
        <strain evidence="3 4">Stock d4-2</strain>
    </source>
</reference>